<dbReference type="STRING" id="1853130.PMA3_19730"/>
<dbReference type="OrthoDB" id="6998904at2"/>
<evidence type="ECO:0000256" key="1">
    <source>
        <dbReference type="SAM" id="Phobius"/>
    </source>
</evidence>
<gene>
    <name evidence="2" type="ORF">PMA3_19730</name>
</gene>
<feature type="transmembrane region" description="Helical" evidence="1">
    <location>
        <begin position="63"/>
        <end position="84"/>
    </location>
</feature>
<evidence type="ECO:0000313" key="2">
    <source>
        <dbReference type="EMBL" id="ANJ57255.1"/>
    </source>
</evidence>
<keyword evidence="1" id="KW-1133">Transmembrane helix</keyword>
<evidence type="ECO:0000313" key="3">
    <source>
        <dbReference type="Proteomes" id="UP000078354"/>
    </source>
</evidence>
<sequence>MTSIDSWSPWVAIIVTGGPILLACVSIVFNLYLSRRHLDAMMEAMKNSRYMYIWGTAWRRQSWFGGFVLINKIAAMVVWPKAYIRYGEVAYMDIENFPLHLKRLLTVYVVILLVSLSWMAIAVMLLNCR</sequence>
<dbReference type="AlphaFoldDB" id="A0A191YWK0"/>
<accession>A0A191YWK0</accession>
<proteinExistence type="predicted"/>
<organism evidence="2 3">
    <name type="scientific">Pseudomonas silesiensis</name>
    <dbReference type="NCBI Taxonomy" id="1853130"/>
    <lineage>
        <taxon>Bacteria</taxon>
        <taxon>Pseudomonadati</taxon>
        <taxon>Pseudomonadota</taxon>
        <taxon>Gammaproteobacteria</taxon>
        <taxon>Pseudomonadales</taxon>
        <taxon>Pseudomonadaceae</taxon>
        <taxon>Pseudomonas</taxon>
    </lineage>
</organism>
<feature type="transmembrane region" description="Helical" evidence="1">
    <location>
        <begin position="104"/>
        <end position="126"/>
    </location>
</feature>
<keyword evidence="1" id="KW-0472">Membrane</keyword>
<dbReference type="Proteomes" id="UP000078354">
    <property type="component" value="Chromosome"/>
</dbReference>
<keyword evidence="3" id="KW-1185">Reference proteome</keyword>
<keyword evidence="1" id="KW-0812">Transmembrane</keyword>
<reference evidence="2 3" key="1">
    <citation type="journal article" date="2018" name="Syst. Appl. Microbiol.">
        <title>Pseudomonas silesiensis sp. nov. strain A3T isolated from a biological pesticide sewage treatment plant and analysis of the complete genome sequence.</title>
        <authorList>
            <person name="Kaminski M.A."/>
            <person name="Furmanczyk E.M."/>
            <person name="Sobczak A."/>
            <person name="Dziembowski A."/>
            <person name="Lipinski L."/>
        </authorList>
    </citation>
    <scope>NUCLEOTIDE SEQUENCE [LARGE SCALE GENOMIC DNA]</scope>
    <source>
        <strain evidence="2 3">A3</strain>
    </source>
</reference>
<protein>
    <submittedName>
        <fullName evidence="2">Uncharacterized protein</fullName>
    </submittedName>
</protein>
<feature type="transmembrane region" description="Helical" evidence="1">
    <location>
        <begin position="12"/>
        <end position="33"/>
    </location>
</feature>
<name>A0A191YWK0_9PSED</name>
<dbReference type="RefSeq" id="WP_064678752.1">
    <property type="nucleotide sequence ID" value="NZ_CP014870.1"/>
</dbReference>
<dbReference type="KEGG" id="psil:PMA3_19730"/>
<dbReference type="EMBL" id="CP014870">
    <property type="protein sequence ID" value="ANJ57255.1"/>
    <property type="molecule type" value="Genomic_DNA"/>
</dbReference>